<dbReference type="Pfam" id="PF21307">
    <property type="entry name" value="Glyco_hydro_95_C"/>
    <property type="match status" value="1"/>
</dbReference>
<dbReference type="PIRSF" id="PIRSF007663">
    <property type="entry name" value="UCP007663"/>
    <property type="match status" value="1"/>
</dbReference>
<evidence type="ECO:0000259" key="4">
    <source>
        <dbReference type="Pfam" id="PF22124"/>
    </source>
</evidence>
<dbReference type="InterPro" id="IPR049053">
    <property type="entry name" value="AFCA-like_C"/>
</dbReference>
<dbReference type="Pfam" id="PF14498">
    <property type="entry name" value="Glyco_hyd_65N_2"/>
    <property type="match status" value="1"/>
</dbReference>
<evidence type="ECO:0000259" key="3">
    <source>
        <dbReference type="Pfam" id="PF21307"/>
    </source>
</evidence>
<dbReference type="PANTHER" id="PTHR31084">
    <property type="entry name" value="ALPHA-L-FUCOSIDASE 2"/>
    <property type="match status" value="1"/>
</dbReference>
<comment type="caution">
    <text evidence="5">The sequence shown here is derived from an EMBL/GenBank/DDBJ whole genome shotgun (WGS) entry which is preliminary data.</text>
</comment>
<dbReference type="InterPro" id="IPR027414">
    <property type="entry name" value="GH95_N_dom"/>
</dbReference>
<feature type="signal peptide" evidence="1">
    <location>
        <begin position="1"/>
        <end position="21"/>
    </location>
</feature>
<dbReference type="Proteomes" id="UP000383932">
    <property type="component" value="Unassembled WGS sequence"/>
</dbReference>
<organism evidence="5 6">
    <name type="scientific">Ceratobasidium theobromae</name>
    <dbReference type="NCBI Taxonomy" id="1582974"/>
    <lineage>
        <taxon>Eukaryota</taxon>
        <taxon>Fungi</taxon>
        <taxon>Dikarya</taxon>
        <taxon>Basidiomycota</taxon>
        <taxon>Agaricomycotina</taxon>
        <taxon>Agaricomycetes</taxon>
        <taxon>Cantharellales</taxon>
        <taxon>Ceratobasidiaceae</taxon>
        <taxon>Ceratobasidium</taxon>
    </lineage>
</organism>
<dbReference type="GO" id="GO:0005975">
    <property type="term" value="P:carbohydrate metabolic process"/>
    <property type="evidence" value="ECO:0007669"/>
    <property type="project" value="InterPro"/>
</dbReference>
<evidence type="ECO:0000259" key="2">
    <source>
        <dbReference type="Pfam" id="PF14498"/>
    </source>
</evidence>
<dbReference type="InterPro" id="IPR008928">
    <property type="entry name" value="6-hairpin_glycosidase_sf"/>
</dbReference>
<evidence type="ECO:0000256" key="1">
    <source>
        <dbReference type="SAM" id="SignalP"/>
    </source>
</evidence>
<dbReference type="Gene3D" id="1.50.10.10">
    <property type="match status" value="1"/>
</dbReference>
<dbReference type="OrthoDB" id="2848340at2759"/>
<feature type="domain" description="Glycosyl hydrolase family 95 N-terminal" evidence="2">
    <location>
        <begin position="33"/>
        <end position="286"/>
    </location>
</feature>
<name>A0A5N5QG14_9AGAM</name>
<dbReference type="InterPro" id="IPR054363">
    <property type="entry name" value="GH95_cat"/>
</dbReference>
<dbReference type="EMBL" id="SSOP01000152">
    <property type="protein sequence ID" value="KAB5590680.1"/>
    <property type="molecule type" value="Genomic_DNA"/>
</dbReference>
<evidence type="ECO:0000313" key="6">
    <source>
        <dbReference type="Proteomes" id="UP000383932"/>
    </source>
</evidence>
<feature type="domain" description="Alpha fucosidase A-like C-terminal" evidence="3">
    <location>
        <begin position="752"/>
        <end position="796"/>
    </location>
</feature>
<gene>
    <name evidence="5" type="ORF">CTheo_5876</name>
</gene>
<accession>A0A5N5QG14</accession>
<dbReference type="AlphaFoldDB" id="A0A5N5QG14"/>
<protein>
    <submittedName>
        <fullName evidence="5">Glycoside hydrolase family 95 protein</fullName>
    </submittedName>
</protein>
<proteinExistence type="predicted"/>
<feature type="chain" id="PRO_5024417452" evidence="1">
    <location>
        <begin position="22"/>
        <end position="830"/>
    </location>
</feature>
<keyword evidence="1" id="KW-0732">Signal</keyword>
<feature type="domain" description="Glycosyl hydrolase family 95 catalytic" evidence="4">
    <location>
        <begin position="319"/>
        <end position="739"/>
    </location>
</feature>
<evidence type="ECO:0000313" key="5">
    <source>
        <dbReference type="EMBL" id="KAB5590680.1"/>
    </source>
</evidence>
<dbReference type="GO" id="GO:0004560">
    <property type="term" value="F:alpha-L-fucosidase activity"/>
    <property type="evidence" value="ECO:0007669"/>
    <property type="project" value="InterPro"/>
</dbReference>
<dbReference type="Pfam" id="PF22124">
    <property type="entry name" value="Glyco_hydro_95_cat"/>
    <property type="match status" value="1"/>
</dbReference>
<dbReference type="InterPro" id="IPR016518">
    <property type="entry name" value="Alpha-L-fucosidase"/>
</dbReference>
<reference evidence="5 6" key="1">
    <citation type="journal article" date="2019" name="Fungal Biol. Biotechnol.">
        <title>Draft genome sequence of fastidious pathogen Ceratobasidium theobromae, which causes vascular-streak dieback in Theobroma cacao.</title>
        <authorList>
            <person name="Ali S.S."/>
            <person name="Asman A."/>
            <person name="Shao J."/>
            <person name="Firmansyah A.P."/>
            <person name="Susilo A.W."/>
            <person name="Rosmana A."/>
            <person name="McMahon P."/>
            <person name="Junaid M."/>
            <person name="Guest D."/>
            <person name="Kheng T.Y."/>
            <person name="Meinhardt L.W."/>
            <person name="Bailey B.A."/>
        </authorList>
    </citation>
    <scope>NUCLEOTIDE SEQUENCE [LARGE SCALE GENOMIC DNA]</scope>
    <source>
        <strain evidence="5 6">CT2</strain>
    </source>
</reference>
<keyword evidence="6" id="KW-1185">Reference proteome</keyword>
<dbReference type="SUPFAM" id="SSF48208">
    <property type="entry name" value="Six-hairpin glycosidases"/>
    <property type="match status" value="1"/>
</dbReference>
<keyword evidence="5" id="KW-0378">Hydrolase</keyword>
<dbReference type="PANTHER" id="PTHR31084:SF3">
    <property type="entry name" value="ALPHA-FUCOSIDASE A"/>
    <property type="match status" value="1"/>
</dbReference>
<sequence>MVLPSLVLGLLVSGICTRVTAIPSGFPSTGNGLWYTEPAVNWSTQYLPIGNGYLGAMVNGNPVWDRIQLNIESLWSGGPFADPAYNGGNHQSSEAGYLAAQLARIRNTIFTSTNGTIPDVRPLPSDSGAMGSYSGAGYLNINRTASGKVTNYARWLDLDTAVLRTVWTEPKASFDRSYFCSNPTRACTVHTVSSAPGALSATFSFSSLEGLPTREITCLDSTTVQLRGFASSPGMLYEILARIQQSGPANSTAKCIVDATSGEALLTVRGSTEAWVSWVGGTEYSMETGNAASGYSFKGADPHASLVSLLASATKQSVKSAVAAHIADYQTAQGGFSLDLGQKFNPTKTTAELRQSYRTDIGNPYIEWLMFNFARYMLIGSTRSYLPAHLQGKWARDAVNPWNGVININVQMTYWIAEMTNLKVTPSLWDFMEKTWAPRGAETAKILYNVTRGWVVHNATFGHSGMNALEPYNSAEWANYPEAASWMMIHVYDHLDYTNDVVWWRAQGWPLLKGVASFWLDHLVEDQYFKDGTLVAAPCNSPEQAITTLGTIITAHMVQTFVEVQAKKLKLDKGIKIGSFGQLQGAHSSRAGCANRGLKLTQLAEWKVEFDSPTNLHRHLSHLIGLYPGYVLSNFKPPTRQNQGLPNLTRDQVLKAAEVSLISRGNGTGPDGDAGWEKVWRAACWAQLQNSTRFYHQLTYAIQRNFADNLWSLYSAFADDPVFQIDANMGYPAAVLNALIQAPDTSSLSDSLRVTLLPALPAAWNTGSIYGVRIRGGMTLDLTWNNGKAVHATVRVDPVVRYTRQVQLWYRGGLFTSFSATAGLKRDFIF</sequence>
<dbReference type="InterPro" id="IPR012341">
    <property type="entry name" value="6hp_glycosidase-like_sf"/>
</dbReference>